<dbReference type="PANTHER" id="PTHR10663:SF333">
    <property type="entry name" value="PROTEIN MON2 HOMOLOG"/>
    <property type="match status" value="1"/>
</dbReference>
<comment type="similarity">
    <text evidence="1">Belongs to the MON2 family.</text>
</comment>
<dbReference type="FunCoup" id="S8DQ94">
    <property type="interactions" value="515"/>
</dbReference>
<accession>S8DQ94</accession>
<feature type="domain" description="Mon2/Sec7/BIG1-like dimerisation and cyclophilin-binding" evidence="7">
    <location>
        <begin position="1"/>
        <end position="113"/>
    </location>
</feature>
<name>S8DQ94_FOMSC</name>
<feature type="domain" description="Mon2 C-terminal" evidence="6">
    <location>
        <begin position="1333"/>
        <end position="1625"/>
    </location>
</feature>
<feature type="compositionally biased region" description="Polar residues" evidence="4">
    <location>
        <begin position="665"/>
        <end position="675"/>
    </location>
</feature>
<dbReference type="EMBL" id="KE504221">
    <property type="protein sequence ID" value="EPS94837.1"/>
    <property type="molecule type" value="Genomic_DNA"/>
</dbReference>
<dbReference type="OrthoDB" id="294853at2759"/>
<dbReference type="HOGENOM" id="CLU_001169_1_0_1"/>
<dbReference type="InterPro" id="IPR016024">
    <property type="entry name" value="ARM-type_fold"/>
</dbReference>
<dbReference type="Pfam" id="PF16213">
    <property type="entry name" value="DCB"/>
    <property type="match status" value="1"/>
</dbReference>
<dbReference type="Pfam" id="PF16206">
    <property type="entry name" value="Mon2_C"/>
    <property type="match status" value="2"/>
</dbReference>
<keyword evidence="9" id="KW-1185">Reference proteome</keyword>
<dbReference type="Proteomes" id="UP000015241">
    <property type="component" value="Unassembled WGS sequence"/>
</dbReference>
<dbReference type="Pfam" id="PF12783">
    <property type="entry name" value="Sec7-like_HUS"/>
    <property type="match status" value="1"/>
</dbReference>
<dbReference type="InterPro" id="IPR032691">
    <property type="entry name" value="Mon2/Sec7/BIG1-like_HUS"/>
</dbReference>
<dbReference type="PANTHER" id="PTHR10663">
    <property type="entry name" value="GUANYL-NUCLEOTIDE EXCHANGE FACTOR"/>
    <property type="match status" value="1"/>
</dbReference>
<organism evidence="8 9">
    <name type="scientific">Fomitopsis schrenkii</name>
    <name type="common">Brown rot fungus</name>
    <dbReference type="NCBI Taxonomy" id="2126942"/>
    <lineage>
        <taxon>Eukaryota</taxon>
        <taxon>Fungi</taxon>
        <taxon>Dikarya</taxon>
        <taxon>Basidiomycota</taxon>
        <taxon>Agaricomycotina</taxon>
        <taxon>Agaricomycetes</taxon>
        <taxon>Polyporales</taxon>
        <taxon>Fomitopsis</taxon>
    </lineage>
</organism>
<evidence type="ECO:0000259" key="5">
    <source>
        <dbReference type="Pfam" id="PF12783"/>
    </source>
</evidence>
<evidence type="ECO:0000259" key="6">
    <source>
        <dbReference type="Pfam" id="PF16206"/>
    </source>
</evidence>
<feature type="compositionally biased region" description="Low complexity" evidence="4">
    <location>
        <begin position="642"/>
        <end position="655"/>
    </location>
</feature>
<dbReference type="InterPro" id="IPR032629">
    <property type="entry name" value="DCB_dom"/>
</dbReference>
<evidence type="ECO:0000256" key="3">
    <source>
        <dbReference type="ARBA" id="ARBA00022927"/>
    </source>
</evidence>
<dbReference type="InParanoid" id="S8DQ94"/>
<evidence type="ECO:0000313" key="8">
    <source>
        <dbReference type="EMBL" id="EPS94837.1"/>
    </source>
</evidence>
<dbReference type="eggNOG" id="KOG1848">
    <property type="taxonomic scope" value="Eukaryota"/>
</dbReference>
<protein>
    <recommendedName>
        <fullName evidence="10">Protein MON2 homolog</fullName>
    </recommendedName>
</protein>
<evidence type="ECO:0000313" key="9">
    <source>
        <dbReference type="Proteomes" id="UP000015241"/>
    </source>
</evidence>
<feature type="domain" description="Mon2 C-terminal" evidence="6">
    <location>
        <begin position="1016"/>
        <end position="1177"/>
    </location>
</feature>
<dbReference type="InterPro" id="IPR032817">
    <property type="entry name" value="Mon2_C"/>
</dbReference>
<evidence type="ECO:0008006" key="10">
    <source>
        <dbReference type="Google" id="ProtNLM"/>
    </source>
</evidence>
<dbReference type="GO" id="GO:0015031">
    <property type="term" value="P:protein transport"/>
    <property type="evidence" value="ECO:0007669"/>
    <property type="project" value="UniProtKB-KW"/>
</dbReference>
<dbReference type="SUPFAM" id="SSF48371">
    <property type="entry name" value="ARM repeat"/>
    <property type="match status" value="2"/>
</dbReference>
<feature type="domain" description="Mon2/Sec7/BIG1-like HUS" evidence="5">
    <location>
        <begin position="140"/>
        <end position="304"/>
    </location>
</feature>
<evidence type="ECO:0000256" key="1">
    <source>
        <dbReference type="ARBA" id="ARBA00008144"/>
    </source>
</evidence>
<dbReference type="STRING" id="743788.S8DQ94"/>
<keyword evidence="3" id="KW-0653">Protein transport</keyword>
<evidence type="ECO:0000256" key="4">
    <source>
        <dbReference type="SAM" id="MobiDB-lite"/>
    </source>
</evidence>
<dbReference type="GO" id="GO:0005794">
    <property type="term" value="C:Golgi apparatus"/>
    <property type="evidence" value="ECO:0007669"/>
    <property type="project" value="UniProtKB-ARBA"/>
</dbReference>
<evidence type="ECO:0000259" key="7">
    <source>
        <dbReference type="Pfam" id="PF16213"/>
    </source>
</evidence>
<sequence>MGCATKNAKVVMISLGSLQRLIALKAVPQSAVPLIITTMSDCMNQGVDIQLRILQTLLSLTTNFPAVHGQLLGDTLLLCFKLQESRIAVVSSTAAATLRQLVMFVVDKVVDEDRRDEVNLKAMIDVTLPNGETKSLGPSARDAYAVFEDLCLLANAERPHFLKLDVLRKTFALELIESVLTNYHDLFRKHPELLLLQRHHLSPLLLKALSDRPNFPLTLRATRVVFLLLKQFSGELKTESEVFLMLLIKIVGSDGDTDPAESGHPHGPRPPWMRVLAMEIMRGDAELMRNVWERYDAEEGGSKVFTSLTTALKRLVTEKPALLGVCTQMFGVGVPTNSGSSSDLAGYGLDVGGVAGMVATAASATVSAGLSMIGSEAGLSLHGSAMKLQCIDQLDKADSPIIPESYVYLLSLQCLVALCEGFASFTGPLYNSLMIQRPRSAGEPVVRAPPALDLSALPADEPTTHQLRTVHDMVESGWPALLAALSFLISTNLSDELFVEVLASYQALTTVAGMLGLATPRDAFFTSIARLAIPTRVVSSLDTYSGTTGHHGEPMTPRSAASTLSENLGITLGGSTQPPGLSERNMACLKVLVTSALFLAGSLGESWFNILEALQNADYVLTVRGTKAATGKRPTAPGMGSTPGSRVSSLSSSQSTNQVGGAANQGANQSSQSTPRHPLLADLDPESMQHAIQRLFDASKNLDDGAFHDFVTSLCKLSAAMVGMQSEAQDMLSEAESLDELVTSPSSTLHAEHHRRRVSGIHMPKAPRSGDFGISKLGGVAMLNIHRLIYRSPDIAWDPITEHLLSVIRNALAPSTVRVQAARILDGILVVVPRNLSSTGDLQPKVQRRVLDVLARQVIPDGVVSNSTTVEVRRMGFETLHQILQASGHTLVVGWETIFEMLSSVCTPANIPSFGTTDSLTTPTTAIPETPRRKPAPLGYTHDKGHNSLVKIAFQSLTLVCDSLSSLSPEHLRLCISTLGQFGRQPDTNIALTAAESLLWGVSDSIQAKRKDADTEPEYSALWMFLLVELLGLCTDARPEVRVGAIQTLFRTLQLYGTTLSLGTWDECIWRITFPLLDAITVAAQQAIADADEEDSEADPADLQWDESKILALQSIGSIFHEFLLTKIMPLDSFAKAWNAFVDHIQASWRNDSRFVTATALRCLDKSINALATGEDELVGKTKEALSTVWRACDEMGTLVTTRDASTTRAKPFTQESLMAFVDVIRSTRSVGRSVERHEWPLEQLERLMSIMKGVLTYQNSTDYRPDVDALSPVQATVMQAIDGVDLSSPGAPSLVLRDLSEYATLPFLASFDIPPRASAPSATPSKSAMGRVTYIALSKKIMPVLVELFLRFKNQAAIYVDGTVERICSAYAIPIKLKYDCPSPSKFGKDPPLWKTASNNFLRIVKECGPQLRELGEGKQEGIWRQIIETFRGGILADCSAADSFPLDVQEAEENFDLALIAALEIDVVPYLGERCIPDYLIIQLSRVLHQGSQIRDADDDLPPSPASFTDSHWETKARRLSQEFEKVEKFGADAVTVGTTESGHFRPRERVSFWCLDLLFLICSDTAQDCVAARKRLAALSLSSLLERCRATLVNYVADEALRGNLPFPRAREEELLYVLQKLLKLQLWPGVFWAAVSDSPSRYCVEQPAIDQTLDPSKLVADAVKRSPKAHLFHFYPVLCEIISIPRRTPSAWVPSDALSLPKSALSPEGPANAGGDGRPVELDARSLIKECLKEVGKEMGVRQ</sequence>
<feature type="region of interest" description="Disordered" evidence="4">
    <location>
        <begin position="628"/>
        <end position="681"/>
    </location>
</feature>
<evidence type="ECO:0000256" key="2">
    <source>
        <dbReference type="ARBA" id="ARBA00022448"/>
    </source>
</evidence>
<proteinExistence type="inferred from homology"/>
<reference evidence="8 9" key="1">
    <citation type="journal article" date="2012" name="Science">
        <title>The Paleozoic origin of enzymatic lignin decomposition reconstructed from 31 fungal genomes.</title>
        <authorList>
            <person name="Floudas D."/>
            <person name="Binder M."/>
            <person name="Riley R."/>
            <person name="Barry K."/>
            <person name="Blanchette R.A."/>
            <person name="Henrissat B."/>
            <person name="Martinez A.T."/>
            <person name="Otillar R."/>
            <person name="Spatafora J.W."/>
            <person name="Yadav J.S."/>
            <person name="Aerts A."/>
            <person name="Benoit I."/>
            <person name="Boyd A."/>
            <person name="Carlson A."/>
            <person name="Copeland A."/>
            <person name="Coutinho P.M."/>
            <person name="de Vries R.P."/>
            <person name="Ferreira P."/>
            <person name="Findley K."/>
            <person name="Foster B."/>
            <person name="Gaskell J."/>
            <person name="Glotzer D."/>
            <person name="Gorecki P."/>
            <person name="Heitman J."/>
            <person name="Hesse C."/>
            <person name="Hori C."/>
            <person name="Igarashi K."/>
            <person name="Jurgens J.A."/>
            <person name="Kallen N."/>
            <person name="Kersten P."/>
            <person name="Kohler A."/>
            <person name="Kuees U."/>
            <person name="Kumar T.K.A."/>
            <person name="Kuo A."/>
            <person name="LaButti K."/>
            <person name="Larrondo L.F."/>
            <person name="Lindquist E."/>
            <person name="Ling A."/>
            <person name="Lombard V."/>
            <person name="Lucas S."/>
            <person name="Lundell T."/>
            <person name="Martin R."/>
            <person name="McLaughlin D.J."/>
            <person name="Morgenstern I."/>
            <person name="Morin E."/>
            <person name="Murat C."/>
            <person name="Nagy L.G."/>
            <person name="Nolan M."/>
            <person name="Ohm R.A."/>
            <person name="Patyshakuliyeva A."/>
            <person name="Rokas A."/>
            <person name="Ruiz-Duenas F.J."/>
            <person name="Sabat G."/>
            <person name="Salamov A."/>
            <person name="Samejima M."/>
            <person name="Schmutz J."/>
            <person name="Slot J.C."/>
            <person name="St John F."/>
            <person name="Stenlid J."/>
            <person name="Sun H."/>
            <person name="Sun S."/>
            <person name="Syed K."/>
            <person name="Tsang A."/>
            <person name="Wiebenga A."/>
            <person name="Young D."/>
            <person name="Pisabarro A."/>
            <person name="Eastwood D.C."/>
            <person name="Martin F."/>
            <person name="Cullen D."/>
            <person name="Grigoriev I.V."/>
            <person name="Hibbett D.S."/>
        </authorList>
    </citation>
    <scope>NUCLEOTIDE SEQUENCE</scope>
    <source>
        <strain evidence="9">FP-58527</strain>
    </source>
</reference>
<gene>
    <name evidence="8" type="ORF">FOMPIDRAFT_63021</name>
</gene>
<keyword evidence="2" id="KW-0813">Transport</keyword>